<dbReference type="EMBL" id="VDEP01000177">
    <property type="protein sequence ID" value="KAA1125521.1"/>
    <property type="molecule type" value="Genomic_DNA"/>
</dbReference>
<evidence type="ECO:0000313" key="2">
    <source>
        <dbReference type="EMBL" id="KAA1125521.1"/>
    </source>
</evidence>
<protein>
    <submittedName>
        <fullName evidence="2">Uncharacterized protein</fullName>
    </submittedName>
</protein>
<keyword evidence="3" id="KW-1185">Reference proteome</keyword>
<organism evidence="2 4">
    <name type="scientific">Puccinia graminis f. sp. tritici</name>
    <dbReference type="NCBI Taxonomy" id="56615"/>
    <lineage>
        <taxon>Eukaryota</taxon>
        <taxon>Fungi</taxon>
        <taxon>Dikarya</taxon>
        <taxon>Basidiomycota</taxon>
        <taxon>Pucciniomycotina</taxon>
        <taxon>Pucciniomycetes</taxon>
        <taxon>Pucciniales</taxon>
        <taxon>Pucciniaceae</taxon>
        <taxon>Puccinia</taxon>
    </lineage>
</organism>
<sequence>MTNHVPSWTLILSVAAPYFKPDYREEEMKIKSRYEWRVRVYGGRLTVLSNQGI</sequence>
<dbReference type="AlphaFoldDB" id="A0A5B0RHU7"/>
<gene>
    <name evidence="1" type="ORF">PGT21_018765</name>
    <name evidence="2" type="ORF">PGTUg99_013427</name>
</gene>
<proteinExistence type="predicted"/>
<dbReference type="EMBL" id="VSWC01000092">
    <property type="protein sequence ID" value="KAA1090947.1"/>
    <property type="molecule type" value="Genomic_DNA"/>
</dbReference>
<dbReference type="Proteomes" id="UP000324748">
    <property type="component" value="Unassembled WGS sequence"/>
</dbReference>
<reference evidence="3 4" key="1">
    <citation type="submission" date="2019-05" db="EMBL/GenBank/DDBJ databases">
        <title>Emergence of the Ug99 lineage of the wheat stem rust pathogen through somatic hybridization.</title>
        <authorList>
            <person name="Li F."/>
            <person name="Upadhyaya N.M."/>
            <person name="Sperschneider J."/>
            <person name="Matny O."/>
            <person name="Nguyen-Phuc H."/>
            <person name="Mago R."/>
            <person name="Raley C."/>
            <person name="Miller M.E."/>
            <person name="Silverstein K.A.T."/>
            <person name="Henningsen E."/>
            <person name="Hirsch C.D."/>
            <person name="Visser B."/>
            <person name="Pretorius Z.A."/>
            <person name="Steffenson B.J."/>
            <person name="Schwessinger B."/>
            <person name="Dodds P.N."/>
            <person name="Figueroa M."/>
        </authorList>
    </citation>
    <scope>NUCLEOTIDE SEQUENCE [LARGE SCALE GENOMIC DNA]</scope>
    <source>
        <strain evidence="1">21-0</strain>
        <strain evidence="2 4">Ug99</strain>
    </source>
</reference>
<name>A0A5B0RHU7_PUCGR</name>
<evidence type="ECO:0000313" key="4">
    <source>
        <dbReference type="Proteomes" id="UP000325313"/>
    </source>
</evidence>
<evidence type="ECO:0000313" key="1">
    <source>
        <dbReference type="EMBL" id="KAA1090947.1"/>
    </source>
</evidence>
<accession>A0A5B0RHU7</accession>
<evidence type="ECO:0000313" key="3">
    <source>
        <dbReference type="Proteomes" id="UP000324748"/>
    </source>
</evidence>
<dbReference type="Proteomes" id="UP000325313">
    <property type="component" value="Unassembled WGS sequence"/>
</dbReference>
<comment type="caution">
    <text evidence="2">The sequence shown here is derived from an EMBL/GenBank/DDBJ whole genome shotgun (WGS) entry which is preliminary data.</text>
</comment>